<reference evidence="3 4" key="1">
    <citation type="submission" date="2017-02" db="EMBL/GenBank/DDBJ databases">
        <title>The new phylogeny of genus Mycobacterium.</title>
        <authorList>
            <person name="Tortoli E."/>
            <person name="Trovato A."/>
            <person name="Cirillo D.M."/>
        </authorList>
    </citation>
    <scope>NUCLEOTIDE SEQUENCE [LARGE SCALE GENOMIC DNA]</scope>
    <source>
        <strain evidence="3 4">IP1130001</strain>
    </source>
</reference>
<name>A0ABX3SR14_MYCMA</name>
<keyword evidence="2" id="KW-0472">Membrane</keyword>
<evidence type="ECO:0000256" key="1">
    <source>
        <dbReference type="SAM" id="MobiDB-lite"/>
    </source>
</evidence>
<protein>
    <submittedName>
        <fullName evidence="3">Uncharacterized protein</fullName>
    </submittedName>
</protein>
<evidence type="ECO:0000313" key="4">
    <source>
        <dbReference type="Proteomes" id="UP000243140"/>
    </source>
</evidence>
<comment type="caution">
    <text evidence="3">The sequence shown here is derived from an EMBL/GenBank/DDBJ whole genome shotgun (WGS) entry which is preliminary data.</text>
</comment>
<evidence type="ECO:0000313" key="3">
    <source>
        <dbReference type="EMBL" id="ORA81817.1"/>
    </source>
</evidence>
<accession>A0ABX3SR14</accession>
<evidence type="ECO:0000256" key="2">
    <source>
        <dbReference type="SAM" id="Phobius"/>
    </source>
</evidence>
<organism evidence="3 4">
    <name type="scientific">Mycobacterium malmoense</name>
    <dbReference type="NCBI Taxonomy" id="1780"/>
    <lineage>
        <taxon>Bacteria</taxon>
        <taxon>Bacillati</taxon>
        <taxon>Actinomycetota</taxon>
        <taxon>Actinomycetes</taxon>
        <taxon>Mycobacteriales</taxon>
        <taxon>Mycobacteriaceae</taxon>
        <taxon>Mycobacterium</taxon>
    </lineage>
</organism>
<feature type="region of interest" description="Disordered" evidence="1">
    <location>
        <begin position="40"/>
        <end position="74"/>
    </location>
</feature>
<dbReference type="Proteomes" id="UP000243140">
    <property type="component" value="Unassembled WGS sequence"/>
</dbReference>
<gene>
    <name evidence="3" type="ORF">BST29_13935</name>
</gene>
<keyword evidence="4" id="KW-1185">Reference proteome</keyword>
<proteinExistence type="predicted"/>
<keyword evidence="2" id="KW-0812">Transmembrane</keyword>
<sequence length="339" mass="35549">MDEPDDKKNLKRALGAVTVVAALAIILAVVLFFNGSDSGNNSSATQGTSSNQEPAPGVASAHDDGPAAVITDDPSCPAWSSINNSLANDGQGLWNDRDRSVPASAWNDKQRVQFMAAAQSMRNAASQTVGLVKLTPHRIMRELYEQFIAYAFAYAMHVPKYTPADDNFAGTANSAASALGAICTAIVDGSAAARGPMVPPAAPPAKVAPVGNPTNPLPFLTSPNPTCAKWKAALDRFAEQTTAWQSINPSIPSILWSAEQKAANFAAAQVMNTFAGNLEELGRGSANLIWQDFANLSAQYRRAFAQAVPTYSPADNHLANAANYLSTTVLGACAVIQGT</sequence>
<feature type="compositionally biased region" description="Polar residues" evidence="1">
    <location>
        <begin position="44"/>
        <end position="53"/>
    </location>
</feature>
<dbReference type="EMBL" id="MVHV01000012">
    <property type="protein sequence ID" value="ORA81817.1"/>
    <property type="molecule type" value="Genomic_DNA"/>
</dbReference>
<keyword evidence="2" id="KW-1133">Transmembrane helix</keyword>
<feature type="transmembrane region" description="Helical" evidence="2">
    <location>
        <begin position="12"/>
        <end position="33"/>
    </location>
</feature>